<evidence type="ECO:0000256" key="1">
    <source>
        <dbReference type="SAM" id="MobiDB-lite"/>
    </source>
</evidence>
<evidence type="ECO:0000256" key="2">
    <source>
        <dbReference type="SAM" id="SignalP"/>
    </source>
</evidence>
<feature type="chain" id="PRO_5008583455" evidence="2">
    <location>
        <begin position="32"/>
        <end position="346"/>
    </location>
</feature>
<feature type="compositionally biased region" description="Low complexity" evidence="1">
    <location>
        <begin position="178"/>
        <end position="190"/>
    </location>
</feature>
<organism evidence="3">
    <name type="scientific">Cuerna arida</name>
    <dbReference type="NCBI Taxonomy" id="1464854"/>
    <lineage>
        <taxon>Eukaryota</taxon>
        <taxon>Metazoa</taxon>
        <taxon>Ecdysozoa</taxon>
        <taxon>Arthropoda</taxon>
        <taxon>Hexapoda</taxon>
        <taxon>Insecta</taxon>
        <taxon>Pterygota</taxon>
        <taxon>Neoptera</taxon>
        <taxon>Paraneoptera</taxon>
        <taxon>Hemiptera</taxon>
        <taxon>Auchenorrhyncha</taxon>
        <taxon>Membracoidea</taxon>
        <taxon>Cicadellidae</taxon>
        <taxon>Cicadellinae</taxon>
        <taxon>Proconiini</taxon>
        <taxon>Cuerna</taxon>
    </lineage>
</organism>
<feature type="compositionally biased region" description="Acidic residues" evidence="1">
    <location>
        <begin position="213"/>
        <end position="230"/>
    </location>
</feature>
<protein>
    <submittedName>
        <fullName evidence="3">Uncharacterized protein</fullName>
    </submittedName>
</protein>
<feature type="compositionally biased region" description="Low complexity" evidence="1">
    <location>
        <begin position="153"/>
        <end position="166"/>
    </location>
</feature>
<proteinExistence type="predicted"/>
<feature type="non-terminal residue" evidence="3">
    <location>
        <position position="1"/>
    </location>
</feature>
<feature type="signal peptide" evidence="2">
    <location>
        <begin position="1"/>
        <end position="31"/>
    </location>
</feature>
<feature type="region of interest" description="Disordered" evidence="1">
    <location>
        <begin position="132"/>
        <end position="250"/>
    </location>
</feature>
<dbReference type="EMBL" id="GECZ01009243">
    <property type="protein sequence ID" value="JAS60526.1"/>
    <property type="molecule type" value="Transcribed_RNA"/>
</dbReference>
<gene>
    <name evidence="3" type="ORF">g.32677</name>
</gene>
<evidence type="ECO:0000313" key="3">
    <source>
        <dbReference type="EMBL" id="JAS60526.1"/>
    </source>
</evidence>
<keyword evidence="2" id="KW-0732">Signal</keyword>
<name>A0A1B6GDN4_9HEMI</name>
<reference evidence="3" key="1">
    <citation type="submission" date="2015-11" db="EMBL/GenBank/DDBJ databases">
        <title>De novo transcriptome assembly of four potential Pierce s Disease insect vectors from Arizona vineyards.</title>
        <authorList>
            <person name="Tassone E.E."/>
        </authorList>
    </citation>
    <scope>NUCLEOTIDE SEQUENCE</scope>
</reference>
<sequence length="346" mass="37072">PHHTLYTVSSCPCRAMLIRSLLLLGVCLVTSQLLCALPLEPEHPETLLDQENDQLSLESSNDAAVIRDKRTIGFLRQAFPTLSQIIDRKIQAITRLLFRLIGRLVLRGGGGGGGGGTAESSDDDSDRRIQITLPTFPPSADDDEDEDFDEDSTGSSDDSTTTTTEPSPDENLAESRLVPVVVRRVRQAPAAEEEEYEDEDQDTAATGDNEVSQAEDDAVDSDSAESDTNEDDPRNKRFLNLGGSGGSGGSGGGSGNFLFDIIRLVAGSGTTQNQDEADNAPLDETNTTHSGKADDGYSAGVPGPLTRLFVIANRGIANLIQDLILRLAQTSERIVNFKARLITSII</sequence>
<feature type="region of interest" description="Disordered" evidence="1">
    <location>
        <begin position="271"/>
        <end position="298"/>
    </location>
</feature>
<feature type="compositionally biased region" description="Acidic residues" evidence="1">
    <location>
        <begin position="191"/>
        <end position="202"/>
    </location>
</feature>
<accession>A0A1B6GDN4</accession>
<dbReference type="AlphaFoldDB" id="A0A1B6GDN4"/>
<feature type="compositionally biased region" description="Acidic residues" evidence="1">
    <location>
        <begin position="140"/>
        <end position="152"/>
    </location>
</feature>